<evidence type="ECO:0000313" key="1">
    <source>
        <dbReference type="EMBL" id="MDO4841418.1"/>
    </source>
</evidence>
<organism evidence="1 2">
    <name type="scientific">Phoenicibacter congonensis</name>
    <dbReference type="NCBI Taxonomy" id="1944646"/>
    <lineage>
        <taxon>Bacteria</taxon>
        <taxon>Bacillati</taxon>
        <taxon>Actinomycetota</taxon>
        <taxon>Coriobacteriia</taxon>
        <taxon>Eggerthellales</taxon>
        <taxon>Eggerthellaceae</taxon>
        <taxon>Phoenicibacter</taxon>
    </lineage>
</organism>
<sequence>MVEIDEELKQKIIREASFLDQDGDPNVKIAKISAVVEENGRLDSEIVTLGPIAANFNERDLINHDTGDYELFYHDRGEGKAISEIINRNRTYIIKIDHYTTTKIQLSDSGYDFKRDRFIFWLTSILEKYGVDAPMDLIEKPKEDYDDGF</sequence>
<comment type="caution">
    <text evidence="1">The sequence shown here is derived from an EMBL/GenBank/DDBJ whole genome shotgun (WGS) entry which is preliminary data.</text>
</comment>
<dbReference type="AlphaFoldDB" id="A0AA43RHQ8"/>
<gene>
    <name evidence="1" type="ORF">Q3982_01920</name>
</gene>
<reference evidence="1" key="1">
    <citation type="submission" date="2023-07" db="EMBL/GenBank/DDBJ databases">
        <title>Between Cages and Wild: Unraveling the Impact of Captivity on Animal Microbiomes and Antimicrobial Resistance.</title>
        <authorList>
            <person name="Schmartz G.P."/>
            <person name="Rehner J."/>
            <person name="Schuff M.J."/>
            <person name="Becker S.L."/>
            <person name="Kravczyk M."/>
            <person name="Gurevich A."/>
            <person name="Francke R."/>
            <person name="Mueller R."/>
            <person name="Keller V."/>
            <person name="Keller A."/>
        </authorList>
    </citation>
    <scope>NUCLEOTIDE SEQUENCE</scope>
    <source>
        <strain evidence="1">S12M_St_49</strain>
    </source>
</reference>
<name>A0AA43RHQ8_9ACTN</name>
<keyword evidence="2" id="KW-1185">Reference proteome</keyword>
<dbReference type="Proteomes" id="UP001168575">
    <property type="component" value="Unassembled WGS sequence"/>
</dbReference>
<accession>A0AA43RHQ8</accession>
<dbReference type="EMBL" id="JAUMVS010000016">
    <property type="protein sequence ID" value="MDO4841418.1"/>
    <property type="molecule type" value="Genomic_DNA"/>
</dbReference>
<evidence type="ECO:0000313" key="2">
    <source>
        <dbReference type="Proteomes" id="UP001168575"/>
    </source>
</evidence>
<proteinExistence type="predicted"/>
<protein>
    <submittedName>
        <fullName evidence="1">Uncharacterized protein</fullName>
    </submittedName>
</protein>